<dbReference type="Proteomes" id="UP000266482">
    <property type="component" value="Unassembled WGS sequence"/>
</dbReference>
<evidence type="ECO:0000313" key="1">
    <source>
        <dbReference type="EMBL" id="RIX47255.1"/>
    </source>
</evidence>
<protein>
    <submittedName>
        <fullName evidence="1">Uncharacterized protein</fullName>
    </submittedName>
</protein>
<accession>A0A3A1UNB1</accession>
<gene>
    <name evidence="1" type="ORF">D3P08_25405</name>
</gene>
<reference evidence="1 2" key="1">
    <citation type="submission" date="2018-09" db="EMBL/GenBank/DDBJ databases">
        <title>Paenibacillus aracenensis nov. sp. isolated from a cave in southern Spain.</title>
        <authorList>
            <person name="Jurado V."/>
            <person name="Gutierrez-Patricio S."/>
            <person name="Gonzalez-Pimentel J.L."/>
            <person name="Miller A.Z."/>
            <person name="Laiz L."/>
            <person name="Saiz-Jimenez C."/>
        </authorList>
    </citation>
    <scope>NUCLEOTIDE SEQUENCE [LARGE SCALE GENOMIC DNA]</scope>
    <source>
        <strain evidence="1 2">DSM 22867</strain>
    </source>
</reference>
<keyword evidence="2" id="KW-1185">Reference proteome</keyword>
<dbReference type="AlphaFoldDB" id="A0A3A1UNB1"/>
<dbReference type="OrthoDB" id="2614687at2"/>
<proteinExistence type="predicted"/>
<organism evidence="1 2">
    <name type="scientific">Paenibacillus nanensis</name>
    <dbReference type="NCBI Taxonomy" id="393251"/>
    <lineage>
        <taxon>Bacteria</taxon>
        <taxon>Bacillati</taxon>
        <taxon>Bacillota</taxon>
        <taxon>Bacilli</taxon>
        <taxon>Bacillales</taxon>
        <taxon>Paenibacillaceae</taxon>
        <taxon>Paenibacillus</taxon>
    </lineage>
</organism>
<name>A0A3A1UNB1_9BACL</name>
<evidence type="ECO:0000313" key="2">
    <source>
        <dbReference type="Proteomes" id="UP000266482"/>
    </source>
</evidence>
<comment type="caution">
    <text evidence="1">The sequence shown here is derived from an EMBL/GenBank/DDBJ whole genome shotgun (WGS) entry which is preliminary data.</text>
</comment>
<dbReference type="RefSeq" id="WP_119602931.1">
    <property type="nucleotide sequence ID" value="NZ_QXQA01000024.1"/>
</dbReference>
<dbReference type="EMBL" id="QXQA01000024">
    <property type="protein sequence ID" value="RIX47255.1"/>
    <property type="molecule type" value="Genomic_DNA"/>
</dbReference>
<sequence>MRECLFHFKWMKGDKSKELRALTMVPDNKEPDISDFIRAFHTLGYDVELENERELIFHSLAGSEPYKLDITRIELKGGHQEMPEHDGELRAILEHLIQHH</sequence>